<dbReference type="SUPFAM" id="SSF49899">
    <property type="entry name" value="Concanavalin A-like lectins/glucanases"/>
    <property type="match status" value="1"/>
</dbReference>
<dbReference type="PANTHER" id="PTHR37536">
    <property type="entry name" value="PUTATIVE (AFU_ORTHOLOGUE AFUA_3G02970)-RELATED"/>
    <property type="match status" value="1"/>
</dbReference>
<proteinExistence type="predicted"/>
<dbReference type="InterPro" id="IPR013320">
    <property type="entry name" value="ConA-like_dom_sf"/>
</dbReference>
<evidence type="ECO:0000313" key="3">
    <source>
        <dbReference type="EMBL" id="GAA4157498.1"/>
    </source>
</evidence>
<feature type="chain" id="PRO_5046420289" description="Peptidase A4 family protein" evidence="2">
    <location>
        <begin position="30"/>
        <end position="284"/>
    </location>
</feature>
<dbReference type="RefSeq" id="WP_344790569.1">
    <property type="nucleotide sequence ID" value="NZ_BAABBV010000001.1"/>
</dbReference>
<organism evidence="3 4">
    <name type="scientific">Gryllotalpicola daejeonensis</name>
    <dbReference type="NCBI Taxonomy" id="993087"/>
    <lineage>
        <taxon>Bacteria</taxon>
        <taxon>Bacillati</taxon>
        <taxon>Actinomycetota</taxon>
        <taxon>Actinomycetes</taxon>
        <taxon>Micrococcales</taxon>
        <taxon>Microbacteriaceae</taxon>
        <taxon>Gryllotalpicola</taxon>
    </lineage>
</organism>
<feature type="region of interest" description="Disordered" evidence="1">
    <location>
        <begin position="52"/>
        <end position="74"/>
    </location>
</feature>
<dbReference type="InterPro" id="IPR038656">
    <property type="entry name" value="Peptidase_G1_sf"/>
</dbReference>
<dbReference type="CDD" id="cd13426">
    <property type="entry name" value="Peptidase_G1"/>
    <property type="match status" value="1"/>
</dbReference>
<dbReference type="PANTHER" id="PTHR37536:SF1">
    <property type="entry name" value="ASPERGILLOPEPSIN, PUTAITVE (AFU_ORTHOLOGUE AFUA_7G01200)"/>
    <property type="match status" value="1"/>
</dbReference>
<keyword evidence="2" id="KW-0732">Signal</keyword>
<dbReference type="Proteomes" id="UP001415169">
    <property type="component" value="Unassembled WGS sequence"/>
</dbReference>
<evidence type="ECO:0000313" key="4">
    <source>
        <dbReference type="Proteomes" id="UP001415169"/>
    </source>
</evidence>
<evidence type="ECO:0008006" key="5">
    <source>
        <dbReference type="Google" id="ProtNLM"/>
    </source>
</evidence>
<name>A0ABP7ZIN8_9MICO</name>
<comment type="caution">
    <text evidence="3">The sequence shown here is derived from an EMBL/GenBank/DDBJ whole genome shotgun (WGS) entry which is preliminary data.</text>
</comment>
<protein>
    <recommendedName>
        <fullName evidence="5">Peptidase A4 family protein</fullName>
    </recommendedName>
</protein>
<feature type="signal peptide" evidence="2">
    <location>
        <begin position="1"/>
        <end position="29"/>
    </location>
</feature>
<dbReference type="EMBL" id="BAABBV010000001">
    <property type="protein sequence ID" value="GAA4157498.1"/>
    <property type="molecule type" value="Genomic_DNA"/>
</dbReference>
<dbReference type="InterPro" id="IPR000250">
    <property type="entry name" value="Peptidase_G1"/>
</dbReference>
<reference evidence="3" key="1">
    <citation type="journal article" date="2014" name="Int. J. Syst. Evol. Microbiol.">
        <title>Complete genome of a new Firmicutes species belonging to the dominant human colonic microbiota ('Ruminococcus bicirculans') reveals two chromosomes and a selective capacity to utilize plant glucans.</title>
        <authorList>
            <consortium name="NISC Comparative Sequencing Program"/>
            <person name="Wegmann U."/>
            <person name="Louis P."/>
            <person name="Goesmann A."/>
            <person name="Henrissat B."/>
            <person name="Duncan S.H."/>
            <person name="Flint H.J."/>
        </authorList>
    </citation>
    <scope>NUCLEOTIDE SEQUENCE</scope>
    <source>
        <strain evidence="3">JCM 17590</strain>
    </source>
</reference>
<accession>A0ABP7ZIN8</accession>
<keyword evidence="4" id="KW-1185">Reference proteome</keyword>
<dbReference type="Pfam" id="PF01828">
    <property type="entry name" value="Peptidase_A4"/>
    <property type="match status" value="1"/>
</dbReference>
<gene>
    <name evidence="3" type="ORF">GCM10022286_09190</name>
</gene>
<reference evidence="3" key="2">
    <citation type="submission" date="2023-12" db="EMBL/GenBank/DDBJ databases">
        <authorList>
            <person name="Sun Q."/>
            <person name="Inoue M."/>
        </authorList>
    </citation>
    <scope>NUCLEOTIDE SEQUENCE</scope>
    <source>
        <strain evidence="3">JCM 17590</strain>
    </source>
</reference>
<evidence type="ECO:0000256" key="1">
    <source>
        <dbReference type="SAM" id="MobiDB-lite"/>
    </source>
</evidence>
<dbReference type="Gene3D" id="2.60.120.700">
    <property type="entry name" value="Peptidase G1"/>
    <property type="match status" value="1"/>
</dbReference>
<feature type="compositionally biased region" description="Low complexity" evidence="1">
    <location>
        <begin position="64"/>
        <end position="74"/>
    </location>
</feature>
<evidence type="ECO:0000256" key="2">
    <source>
        <dbReference type="SAM" id="SignalP"/>
    </source>
</evidence>
<sequence>MSFASRWAAGAAVALVAAGALAAAAPAGAAPAHSAQTAQTASAVHAVSGQHRFFPGPGGRGHRLPTTTGSTSGAQSSYNWAGYAKTGTFSSASATWTVPTTLSTKSGYASTWVGLDGYADSYLTQTGIEEDVVNGRVTYGAWWEVITPTNVAPEVAFSGFTIKPGDSITGTATRNGSTTTLTLKDNTTGKTASHTASFAGPGASAEWIQEDVDVNGYISTAPDWQKVTFTGVKTNGVSAGLTSSQSIDIVDTQGTRETSTSAPNSTKDGFTVTWLATGTRTRAD</sequence>